<proteinExistence type="predicted"/>
<keyword evidence="2" id="KW-1185">Reference proteome</keyword>
<dbReference type="KEGG" id="dqu:106750365"/>
<feature type="signal peptide" evidence="1">
    <location>
        <begin position="1"/>
        <end position="29"/>
    </location>
</feature>
<evidence type="ECO:0000313" key="2">
    <source>
        <dbReference type="Proteomes" id="UP000515204"/>
    </source>
</evidence>
<dbReference type="Proteomes" id="UP000515204">
    <property type="component" value="Unplaced"/>
</dbReference>
<name>A0A6P3Y835_DINQU</name>
<dbReference type="GeneID" id="106750365"/>
<organism evidence="2 3">
    <name type="scientific">Dinoponera quadriceps</name>
    <name type="common">South American ant</name>
    <dbReference type="NCBI Taxonomy" id="609295"/>
    <lineage>
        <taxon>Eukaryota</taxon>
        <taxon>Metazoa</taxon>
        <taxon>Ecdysozoa</taxon>
        <taxon>Arthropoda</taxon>
        <taxon>Hexapoda</taxon>
        <taxon>Insecta</taxon>
        <taxon>Pterygota</taxon>
        <taxon>Neoptera</taxon>
        <taxon>Endopterygota</taxon>
        <taxon>Hymenoptera</taxon>
        <taxon>Apocrita</taxon>
        <taxon>Aculeata</taxon>
        <taxon>Formicoidea</taxon>
        <taxon>Formicidae</taxon>
        <taxon>Ponerinae</taxon>
        <taxon>Ponerini</taxon>
        <taxon>Dinoponera</taxon>
    </lineage>
</organism>
<sequence length="331" mass="36982">MLPGSIKCRAARRVLTITICIVLQVMVHASPTEPLPSILLDGIGNVANSATNFLTGVMQRQKELLHRVTDTATDYSMLTSAVERPRNLLINATRATTGYIDSAASRGLEFKLRRFLEKFRVRMRNGIPELGIPPLEPFTLDEIVIDTDNPEIGKVHLLIESLEVRKLSTFLIDRAKLSLIGPTIAINISIPEIYATGHYNISGVLGDTYQLHGAGPFQTTVRDFRAYANTALGYNRGMYTKSFVLDFSLRAIKIHLEDFMGGEDIGKIMSKVFEELTPEALDIIKPDILPIIQDYVSSHVNETIRHLTMRDIFHVLLGEYEIGDITHLLIP</sequence>
<reference evidence="3" key="1">
    <citation type="submission" date="2025-08" db="UniProtKB">
        <authorList>
            <consortium name="RefSeq"/>
        </authorList>
    </citation>
    <scope>IDENTIFICATION</scope>
</reference>
<dbReference type="InterPro" id="IPR010562">
    <property type="entry name" value="Haemolymph_juvenile_hormone-bd"/>
</dbReference>
<dbReference type="Gene3D" id="3.15.10.30">
    <property type="entry name" value="Haemolymph juvenile hormone binding protein"/>
    <property type="match status" value="1"/>
</dbReference>
<feature type="chain" id="PRO_5028006048" evidence="1">
    <location>
        <begin position="30"/>
        <end position="331"/>
    </location>
</feature>
<dbReference type="PANTHER" id="PTHR11008">
    <property type="entry name" value="PROTEIN TAKEOUT-LIKE PROTEIN"/>
    <property type="match status" value="1"/>
</dbReference>
<dbReference type="PANTHER" id="PTHR11008:SF9">
    <property type="entry name" value="PROTEIN TAKEOUT-LIKE PROTEIN"/>
    <property type="match status" value="1"/>
</dbReference>
<dbReference type="Pfam" id="PF06585">
    <property type="entry name" value="JHBP"/>
    <property type="match status" value="1"/>
</dbReference>
<dbReference type="RefSeq" id="XP_014486164.1">
    <property type="nucleotide sequence ID" value="XM_014630678.1"/>
</dbReference>
<dbReference type="AlphaFoldDB" id="A0A6P3Y835"/>
<dbReference type="OrthoDB" id="6380971at2759"/>
<evidence type="ECO:0000313" key="3">
    <source>
        <dbReference type="RefSeq" id="XP_014486164.1"/>
    </source>
</evidence>
<protein>
    <submittedName>
        <fullName evidence="3">Uncharacterized protein LOC106750365 isoform X1</fullName>
    </submittedName>
</protein>
<gene>
    <name evidence="3" type="primary">LOC106750365</name>
</gene>
<accession>A0A6P3Y835</accession>
<dbReference type="InterPro" id="IPR038606">
    <property type="entry name" value="To_sf"/>
</dbReference>
<dbReference type="SMART" id="SM00700">
    <property type="entry name" value="JHBP"/>
    <property type="match status" value="1"/>
</dbReference>
<evidence type="ECO:0000256" key="1">
    <source>
        <dbReference type="SAM" id="SignalP"/>
    </source>
</evidence>
<keyword evidence="1" id="KW-0732">Signal</keyword>